<reference evidence="3" key="1">
    <citation type="submission" date="2023-07" db="EMBL/GenBank/DDBJ databases">
        <title>Chryseobacterium sp. GMJ5 Genome sequencing and assembly.</title>
        <authorList>
            <person name="Jung Y."/>
        </authorList>
    </citation>
    <scope>NUCLEOTIDE SEQUENCE [LARGE SCALE GENOMIC DNA]</scope>
    <source>
        <strain evidence="3">GMJ5</strain>
    </source>
</reference>
<organism evidence="2 3">
    <name type="scientific">Chryseobacterium gilvum</name>
    <dbReference type="NCBI Taxonomy" id="2976534"/>
    <lineage>
        <taxon>Bacteria</taxon>
        <taxon>Pseudomonadati</taxon>
        <taxon>Bacteroidota</taxon>
        <taxon>Flavobacteriia</taxon>
        <taxon>Flavobacteriales</taxon>
        <taxon>Weeksellaceae</taxon>
        <taxon>Chryseobacterium group</taxon>
        <taxon>Chryseobacterium</taxon>
    </lineage>
</organism>
<dbReference type="RefSeq" id="WP_262991212.1">
    <property type="nucleotide sequence ID" value="NZ_JAOTEN010000004.1"/>
</dbReference>
<gene>
    <name evidence="2" type="ORF">N0B16_12135</name>
</gene>
<keyword evidence="3" id="KW-1185">Reference proteome</keyword>
<dbReference type="EMBL" id="JAOTEN010000004">
    <property type="protein sequence ID" value="MCU7615188.1"/>
    <property type="molecule type" value="Genomic_DNA"/>
</dbReference>
<name>A0ABT2VZW0_9FLAO</name>
<proteinExistence type="predicted"/>
<comment type="caution">
    <text evidence="2">The sequence shown here is derived from an EMBL/GenBank/DDBJ whole genome shotgun (WGS) entry which is preliminary data.</text>
</comment>
<dbReference type="Proteomes" id="UP001208114">
    <property type="component" value="Unassembled WGS sequence"/>
</dbReference>
<accession>A0ABT2VZW0</accession>
<protein>
    <submittedName>
        <fullName evidence="2">Heme-binding domain-containing protein</fullName>
    </submittedName>
</protein>
<sequence>MKKVLVILLVAFIIIQFFPIDKTNPAVNPGMDFLKIKNIPPQTAKMISTSCYDCHSNETKYPWYSNFAPFSWILKHHIDDGRKHLNFSIFATYEPERQIHKMEECVEMLEKGEMPLESYFVGHQNAKLTDVQRKQLIQYFKREIEETKIKMQ</sequence>
<dbReference type="SMART" id="SM01235">
    <property type="entry name" value="Haem_bd"/>
    <property type="match status" value="1"/>
</dbReference>
<evidence type="ECO:0000259" key="1">
    <source>
        <dbReference type="SMART" id="SM01235"/>
    </source>
</evidence>
<dbReference type="Pfam" id="PF14376">
    <property type="entry name" value="Haem_bd"/>
    <property type="match status" value="1"/>
</dbReference>
<feature type="domain" description="Haem-binding" evidence="1">
    <location>
        <begin position="9"/>
        <end position="144"/>
    </location>
</feature>
<dbReference type="InterPro" id="IPR025992">
    <property type="entry name" value="Haem-bd"/>
</dbReference>
<evidence type="ECO:0000313" key="2">
    <source>
        <dbReference type="EMBL" id="MCU7615188.1"/>
    </source>
</evidence>
<evidence type="ECO:0000313" key="3">
    <source>
        <dbReference type="Proteomes" id="UP001208114"/>
    </source>
</evidence>